<dbReference type="EMBL" id="BMAT01009408">
    <property type="protein sequence ID" value="GFS05899.1"/>
    <property type="molecule type" value="Genomic_DNA"/>
</dbReference>
<reference evidence="2 3" key="1">
    <citation type="journal article" date="2021" name="Elife">
        <title>Chloroplast acquisition without the gene transfer in kleptoplastic sea slugs, Plakobranchus ocellatus.</title>
        <authorList>
            <person name="Maeda T."/>
            <person name="Takahashi S."/>
            <person name="Yoshida T."/>
            <person name="Shimamura S."/>
            <person name="Takaki Y."/>
            <person name="Nagai Y."/>
            <person name="Toyoda A."/>
            <person name="Suzuki Y."/>
            <person name="Arimoto A."/>
            <person name="Ishii H."/>
            <person name="Satoh N."/>
            <person name="Nishiyama T."/>
            <person name="Hasebe M."/>
            <person name="Maruyama T."/>
            <person name="Minagawa J."/>
            <person name="Obokata J."/>
            <person name="Shigenobu S."/>
        </authorList>
    </citation>
    <scope>NUCLEOTIDE SEQUENCE [LARGE SCALE GENOMIC DNA]</scope>
</reference>
<feature type="compositionally biased region" description="Basic and acidic residues" evidence="1">
    <location>
        <begin position="70"/>
        <end position="82"/>
    </location>
</feature>
<proteinExistence type="predicted"/>
<organism evidence="2 3">
    <name type="scientific">Elysia marginata</name>
    <dbReference type="NCBI Taxonomy" id="1093978"/>
    <lineage>
        <taxon>Eukaryota</taxon>
        <taxon>Metazoa</taxon>
        <taxon>Spiralia</taxon>
        <taxon>Lophotrochozoa</taxon>
        <taxon>Mollusca</taxon>
        <taxon>Gastropoda</taxon>
        <taxon>Heterobranchia</taxon>
        <taxon>Euthyneura</taxon>
        <taxon>Panpulmonata</taxon>
        <taxon>Sacoglossa</taxon>
        <taxon>Placobranchoidea</taxon>
        <taxon>Plakobranchidae</taxon>
        <taxon>Elysia</taxon>
    </lineage>
</organism>
<dbReference type="AlphaFoldDB" id="A0AAV4I6D4"/>
<sequence length="82" mass="9253">MSHTSGALGLEVINRKCSCRDMRREASSTSGHGSRLLGSMSRESAETKFCTEVRRVDKMSEERGWEEEEKEKMVWKKVEGGG</sequence>
<feature type="region of interest" description="Disordered" evidence="1">
    <location>
        <begin position="60"/>
        <end position="82"/>
    </location>
</feature>
<dbReference type="Proteomes" id="UP000762676">
    <property type="component" value="Unassembled WGS sequence"/>
</dbReference>
<feature type="region of interest" description="Disordered" evidence="1">
    <location>
        <begin position="24"/>
        <end position="43"/>
    </location>
</feature>
<accession>A0AAV4I6D4</accession>
<evidence type="ECO:0000313" key="2">
    <source>
        <dbReference type="EMBL" id="GFS05899.1"/>
    </source>
</evidence>
<keyword evidence="3" id="KW-1185">Reference proteome</keyword>
<name>A0AAV4I6D4_9GAST</name>
<comment type="caution">
    <text evidence="2">The sequence shown here is derived from an EMBL/GenBank/DDBJ whole genome shotgun (WGS) entry which is preliminary data.</text>
</comment>
<evidence type="ECO:0000256" key="1">
    <source>
        <dbReference type="SAM" id="MobiDB-lite"/>
    </source>
</evidence>
<gene>
    <name evidence="2" type="ORF">ElyMa_004693700</name>
</gene>
<protein>
    <submittedName>
        <fullName evidence="2">Uncharacterized protein</fullName>
    </submittedName>
</protein>
<evidence type="ECO:0000313" key="3">
    <source>
        <dbReference type="Proteomes" id="UP000762676"/>
    </source>
</evidence>